<sequence length="138" mass="16004">MMSSNNYGQKMSSYIQKIRLDNNACKIKKRKPLKICSDCKETDDSIKLFSSELDKLEEVIEELYKNPIKKNNNHQISIFNAKFTLNNIPCELEYDLSKFSLDNLHKLMIFTTQNCNNDNKYSSSVSSNETVDNESDDK</sequence>
<evidence type="ECO:0000313" key="2">
    <source>
        <dbReference type="Proteomes" id="UP000615446"/>
    </source>
</evidence>
<name>A0A8H3LV36_9GLOM</name>
<gene>
    <name evidence="1" type="ORF">RCL2_002215000</name>
</gene>
<dbReference type="Proteomes" id="UP000615446">
    <property type="component" value="Unassembled WGS sequence"/>
</dbReference>
<protein>
    <submittedName>
        <fullName evidence="1">Uncharacterized protein</fullName>
    </submittedName>
</protein>
<dbReference type="AlphaFoldDB" id="A0A8H3LV36"/>
<evidence type="ECO:0000313" key="1">
    <source>
        <dbReference type="EMBL" id="GES95483.1"/>
    </source>
</evidence>
<dbReference type="OrthoDB" id="2312750at2759"/>
<accession>A0A8H3LV36</accession>
<proteinExistence type="predicted"/>
<dbReference type="EMBL" id="BLAL01000242">
    <property type="protein sequence ID" value="GES95483.1"/>
    <property type="molecule type" value="Genomic_DNA"/>
</dbReference>
<reference evidence="1" key="1">
    <citation type="submission" date="2019-10" db="EMBL/GenBank/DDBJ databases">
        <title>Conservation and host-specific expression of non-tandemly repeated heterogenous ribosome RNA gene in arbuscular mycorrhizal fungi.</title>
        <authorList>
            <person name="Maeda T."/>
            <person name="Kobayashi Y."/>
            <person name="Nakagawa T."/>
            <person name="Ezawa T."/>
            <person name="Yamaguchi K."/>
            <person name="Bino T."/>
            <person name="Nishimoto Y."/>
            <person name="Shigenobu S."/>
            <person name="Kawaguchi M."/>
        </authorList>
    </citation>
    <scope>NUCLEOTIDE SEQUENCE</scope>
    <source>
        <strain evidence="1">HR1</strain>
    </source>
</reference>
<organism evidence="1 2">
    <name type="scientific">Rhizophagus clarus</name>
    <dbReference type="NCBI Taxonomy" id="94130"/>
    <lineage>
        <taxon>Eukaryota</taxon>
        <taxon>Fungi</taxon>
        <taxon>Fungi incertae sedis</taxon>
        <taxon>Mucoromycota</taxon>
        <taxon>Glomeromycotina</taxon>
        <taxon>Glomeromycetes</taxon>
        <taxon>Glomerales</taxon>
        <taxon>Glomeraceae</taxon>
        <taxon>Rhizophagus</taxon>
    </lineage>
</organism>
<comment type="caution">
    <text evidence="1">The sequence shown here is derived from an EMBL/GenBank/DDBJ whole genome shotgun (WGS) entry which is preliminary data.</text>
</comment>